<dbReference type="Gene3D" id="3.80.10.10">
    <property type="entry name" value="Ribonuclease Inhibitor"/>
    <property type="match status" value="1"/>
</dbReference>
<dbReference type="InterPro" id="IPR055411">
    <property type="entry name" value="LRR_FXL15/At3g58940/PEG3-like"/>
</dbReference>
<dbReference type="OrthoDB" id="1300531at2759"/>
<dbReference type="CDD" id="cd22160">
    <property type="entry name" value="F-box_AtFBL13-like"/>
    <property type="match status" value="1"/>
</dbReference>
<evidence type="ECO:0000313" key="3">
    <source>
        <dbReference type="EMBL" id="KAG5612497.1"/>
    </source>
</evidence>
<dbReference type="SUPFAM" id="SSF81383">
    <property type="entry name" value="F-box domain"/>
    <property type="match status" value="1"/>
</dbReference>
<dbReference type="EMBL" id="JACXVP010000004">
    <property type="protein sequence ID" value="KAG5612497.1"/>
    <property type="molecule type" value="Genomic_DNA"/>
</dbReference>
<accession>A0A9J5ZHT6</accession>
<dbReference type="Pfam" id="PF00646">
    <property type="entry name" value="F-box"/>
    <property type="match status" value="1"/>
</dbReference>
<evidence type="ECO:0000259" key="1">
    <source>
        <dbReference type="Pfam" id="PF00646"/>
    </source>
</evidence>
<evidence type="ECO:0000313" key="4">
    <source>
        <dbReference type="Proteomes" id="UP000824120"/>
    </source>
</evidence>
<gene>
    <name evidence="3" type="ORF">H5410_023778</name>
</gene>
<organism evidence="3 4">
    <name type="scientific">Solanum commersonii</name>
    <name type="common">Commerson's wild potato</name>
    <name type="synonym">Commerson's nightshade</name>
    <dbReference type="NCBI Taxonomy" id="4109"/>
    <lineage>
        <taxon>Eukaryota</taxon>
        <taxon>Viridiplantae</taxon>
        <taxon>Streptophyta</taxon>
        <taxon>Embryophyta</taxon>
        <taxon>Tracheophyta</taxon>
        <taxon>Spermatophyta</taxon>
        <taxon>Magnoliopsida</taxon>
        <taxon>eudicotyledons</taxon>
        <taxon>Gunneridae</taxon>
        <taxon>Pentapetalae</taxon>
        <taxon>asterids</taxon>
        <taxon>lamiids</taxon>
        <taxon>Solanales</taxon>
        <taxon>Solanaceae</taxon>
        <taxon>Solanoideae</taxon>
        <taxon>Solaneae</taxon>
        <taxon>Solanum</taxon>
    </lineage>
</organism>
<feature type="domain" description="F-box" evidence="1">
    <location>
        <begin position="12"/>
        <end position="52"/>
    </location>
</feature>
<dbReference type="PANTHER" id="PTHR31900:SF32">
    <property type="entry name" value="F-BOX_RNI_FBD-LIKE DOMAIN PROTEIN"/>
    <property type="match status" value="1"/>
</dbReference>
<dbReference type="Proteomes" id="UP000824120">
    <property type="component" value="Chromosome 4"/>
</dbReference>
<dbReference type="InterPro" id="IPR050232">
    <property type="entry name" value="FBL13/AtMIF1-like"/>
</dbReference>
<proteinExistence type="predicted"/>
<dbReference type="SUPFAM" id="SSF52047">
    <property type="entry name" value="RNI-like"/>
    <property type="match status" value="1"/>
</dbReference>
<reference evidence="3 4" key="1">
    <citation type="submission" date="2020-09" db="EMBL/GenBank/DDBJ databases">
        <title>De no assembly of potato wild relative species, Solanum commersonii.</title>
        <authorList>
            <person name="Cho K."/>
        </authorList>
    </citation>
    <scope>NUCLEOTIDE SEQUENCE [LARGE SCALE GENOMIC DNA]</scope>
    <source>
        <strain evidence="3">LZ3.2</strain>
        <tissue evidence="3">Leaf</tissue>
    </source>
</reference>
<dbReference type="InterPro" id="IPR001810">
    <property type="entry name" value="F-box_dom"/>
</dbReference>
<protein>
    <recommendedName>
        <fullName evidence="5">F-box family protein</fullName>
    </recommendedName>
</protein>
<dbReference type="Pfam" id="PF24758">
    <property type="entry name" value="LRR_At5g56370"/>
    <property type="match status" value="1"/>
</dbReference>
<name>A0A9J5ZHT6_SOLCO</name>
<comment type="caution">
    <text evidence="3">The sequence shown here is derived from an EMBL/GenBank/DDBJ whole genome shotgun (WGS) entry which is preliminary data.</text>
</comment>
<sequence>MTGVGETLEDRISSLPDELLIKILSCSATKDAYTTCILSKRWLYLWTSIRNFSFANRNYRENFTSFVNYILSRSVSPKIQKFELDYSYCDVESRWQITEWLNFAATRKVEHLLLWSTDLITSPFPLPQSFCECSSLITLAIVVGRFNFDDTVIAWKSLKSLKLGNFIIDDYKIAKILSGCPVLEDMELYDLVVINGPHRLEFMSSKLKTLKLNGQWLINDGSLRCMEIFAPYIQHLEISGGLYDLKCILVKVSAVVTAKLAFNIMCIKDINYDYGLHFDPEENSCSGYHQFFRSLVHGYLLTFRNVKELTIGTWLTEVLCMLLFKGTVLPEMKCKYLTLELHVKRFNLYGVAGLLRASSHVETLNINIYTEALDIEGRNIDLSTKSLEDTHCHFELSDLVKGDDIDLQNWILFGFPNLKNVKIINSPGERCFKDHFKQGFDKLLKLSEFLLNNATVLEKFVITKGIMCKICSTNCVSTFLSQLAEKLFCCPRSSTNCVIIY</sequence>
<dbReference type="InterPro" id="IPR036047">
    <property type="entry name" value="F-box-like_dom_sf"/>
</dbReference>
<feature type="domain" description="F-box/LRR-repeat protein 15/At3g58940/PEG3-like LRR" evidence="2">
    <location>
        <begin position="98"/>
        <end position="213"/>
    </location>
</feature>
<dbReference type="InterPro" id="IPR053781">
    <property type="entry name" value="F-box_AtFBL13-like"/>
</dbReference>
<dbReference type="AlphaFoldDB" id="A0A9J5ZHT6"/>
<evidence type="ECO:0000259" key="2">
    <source>
        <dbReference type="Pfam" id="PF24758"/>
    </source>
</evidence>
<dbReference type="InterPro" id="IPR032675">
    <property type="entry name" value="LRR_dom_sf"/>
</dbReference>
<keyword evidence="4" id="KW-1185">Reference proteome</keyword>
<evidence type="ECO:0008006" key="5">
    <source>
        <dbReference type="Google" id="ProtNLM"/>
    </source>
</evidence>
<dbReference type="PANTHER" id="PTHR31900">
    <property type="entry name" value="F-BOX/RNI SUPERFAMILY PROTEIN-RELATED"/>
    <property type="match status" value="1"/>
</dbReference>